<evidence type="ECO:0000256" key="2">
    <source>
        <dbReference type="ARBA" id="ARBA00023043"/>
    </source>
</evidence>
<dbReference type="SMART" id="SM00248">
    <property type="entry name" value="ANK"/>
    <property type="match status" value="2"/>
</dbReference>
<evidence type="ECO:0000256" key="1">
    <source>
        <dbReference type="ARBA" id="ARBA00022737"/>
    </source>
</evidence>
<dbReference type="PROSITE" id="PS50297">
    <property type="entry name" value="ANK_REP_REGION"/>
    <property type="match status" value="1"/>
</dbReference>
<name>A0A423TLZ4_PENVA</name>
<keyword evidence="1" id="KW-0677">Repeat</keyword>
<reference evidence="5 6" key="2">
    <citation type="submission" date="2019-01" db="EMBL/GenBank/DDBJ databases">
        <title>The decoding of complex shrimp genome reveals the adaptation for benthos swimmer, frequently molting mechanism and breeding impact on genome.</title>
        <authorList>
            <person name="Sun Y."/>
            <person name="Gao Y."/>
            <person name="Yu Y."/>
        </authorList>
    </citation>
    <scope>NUCLEOTIDE SEQUENCE [LARGE SCALE GENOMIC DNA]</scope>
    <source>
        <tissue evidence="5">Muscle</tissue>
    </source>
</reference>
<evidence type="ECO:0000256" key="4">
    <source>
        <dbReference type="SAM" id="MobiDB-lite"/>
    </source>
</evidence>
<protein>
    <submittedName>
        <fullName evidence="5">TKL protein kinase</fullName>
    </submittedName>
</protein>
<feature type="repeat" description="ANK" evidence="3">
    <location>
        <begin position="142"/>
        <end position="164"/>
    </location>
</feature>
<keyword evidence="2 3" id="KW-0040">ANK repeat</keyword>
<organism evidence="5 6">
    <name type="scientific">Penaeus vannamei</name>
    <name type="common">Whiteleg shrimp</name>
    <name type="synonym">Litopenaeus vannamei</name>
    <dbReference type="NCBI Taxonomy" id="6689"/>
    <lineage>
        <taxon>Eukaryota</taxon>
        <taxon>Metazoa</taxon>
        <taxon>Ecdysozoa</taxon>
        <taxon>Arthropoda</taxon>
        <taxon>Crustacea</taxon>
        <taxon>Multicrustacea</taxon>
        <taxon>Malacostraca</taxon>
        <taxon>Eumalacostraca</taxon>
        <taxon>Eucarida</taxon>
        <taxon>Decapoda</taxon>
        <taxon>Dendrobranchiata</taxon>
        <taxon>Penaeoidea</taxon>
        <taxon>Penaeidae</taxon>
        <taxon>Penaeus</taxon>
    </lineage>
</organism>
<dbReference type="InterPro" id="IPR002110">
    <property type="entry name" value="Ankyrin_rpt"/>
</dbReference>
<proteinExistence type="predicted"/>
<dbReference type="Gene3D" id="1.25.40.20">
    <property type="entry name" value="Ankyrin repeat-containing domain"/>
    <property type="match status" value="1"/>
</dbReference>
<evidence type="ECO:0000256" key="3">
    <source>
        <dbReference type="PROSITE-ProRule" id="PRU00023"/>
    </source>
</evidence>
<feature type="compositionally biased region" description="Basic and acidic residues" evidence="4">
    <location>
        <begin position="17"/>
        <end position="43"/>
    </location>
</feature>
<keyword evidence="5" id="KW-0808">Transferase</keyword>
<feature type="region of interest" description="Disordered" evidence="4">
    <location>
        <begin position="1"/>
        <end position="73"/>
    </location>
</feature>
<gene>
    <name evidence="5" type="ORF">C7M84_003866</name>
</gene>
<dbReference type="STRING" id="6689.A0A423TLZ4"/>
<accession>A0A423TLZ4</accession>
<feature type="compositionally biased region" description="Polar residues" evidence="4">
    <location>
        <begin position="44"/>
        <end position="54"/>
    </location>
</feature>
<dbReference type="InterPro" id="IPR036770">
    <property type="entry name" value="Ankyrin_rpt-contain_sf"/>
</dbReference>
<dbReference type="OrthoDB" id="7178535at2759"/>
<evidence type="ECO:0000313" key="5">
    <source>
        <dbReference type="EMBL" id="ROT77458.1"/>
    </source>
</evidence>
<dbReference type="Pfam" id="PF12796">
    <property type="entry name" value="Ank_2"/>
    <property type="match status" value="1"/>
</dbReference>
<dbReference type="AlphaFoldDB" id="A0A423TLZ4"/>
<evidence type="ECO:0000313" key="6">
    <source>
        <dbReference type="Proteomes" id="UP000283509"/>
    </source>
</evidence>
<dbReference type="GO" id="GO:0016301">
    <property type="term" value="F:kinase activity"/>
    <property type="evidence" value="ECO:0007669"/>
    <property type="project" value="UniProtKB-KW"/>
</dbReference>
<keyword evidence="5" id="KW-0418">Kinase</keyword>
<keyword evidence="6" id="KW-1185">Reference proteome</keyword>
<dbReference type="EMBL" id="QCYY01001519">
    <property type="protein sequence ID" value="ROT77458.1"/>
    <property type="molecule type" value="Genomic_DNA"/>
</dbReference>
<reference evidence="5 6" key="1">
    <citation type="submission" date="2018-04" db="EMBL/GenBank/DDBJ databases">
        <authorList>
            <person name="Zhang X."/>
            <person name="Yuan J."/>
            <person name="Li F."/>
            <person name="Xiang J."/>
        </authorList>
    </citation>
    <scope>NUCLEOTIDE SEQUENCE [LARGE SCALE GENOMIC DNA]</scope>
    <source>
        <tissue evidence="5">Muscle</tissue>
    </source>
</reference>
<dbReference type="PROSITE" id="PS50088">
    <property type="entry name" value="ANK_REPEAT"/>
    <property type="match status" value="1"/>
</dbReference>
<comment type="caution">
    <text evidence="5">The sequence shown here is derived from an EMBL/GenBank/DDBJ whole genome shotgun (WGS) entry which is preliminary data.</text>
</comment>
<dbReference type="SUPFAM" id="SSF48403">
    <property type="entry name" value="Ankyrin repeat"/>
    <property type="match status" value="1"/>
</dbReference>
<sequence>MAESKVKSGLSPVGDQEAERELVIPEAKVTCEKSVVKTKESEKISQTPSTQSYGLNAGPSADSENEKPKIDSRGLSSATAELFRAVENGDLARVQELIQYTGAAVRRSKTSCTLLHAAASHNQADVVMFLLKLISPNVTNKEGQTPAHVAAEKGHTQVLKLLVRDPDFDADKRDNRQNSVKSLPLLKAVLEGNEERQKRPVVAGAEADVGTGAWSDDPSPDGQSPEEGFDSCKVC</sequence>
<dbReference type="Proteomes" id="UP000283509">
    <property type="component" value="Unassembled WGS sequence"/>
</dbReference>
<dbReference type="PANTHER" id="PTHR24198">
    <property type="entry name" value="ANKYRIN REPEAT AND PROTEIN KINASE DOMAIN-CONTAINING PROTEIN"/>
    <property type="match status" value="1"/>
</dbReference>
<dbReference type="PANTHER" id="PTHR24198:SF165">
    <property type="entry name" value="ANKYRIN REPEAT-CONTAINING PROTEIN-RELATED"/>
    <property type="match status" value="1"/>
</dbReference>
<feature type="region of interest" description="Disordered" evidence="4">
    <location>
        <begin position="193"/>
        <end position="235"/>
    </location>
</feature>